<dbReference type="PANTHER" id="PTHR36111:SF2">
    <property type="entry name" value="INNER MEMBRANE PROTEIN"/>
    <property type="match status" value="1"/>
</dbReference>
<accession>A0A1R4JKG7</accession>
<dbReference type="Proteomes" id="UP000188342">
    <property type="component" value="Unassembled WGS sequence"/>
</dbReference>
<evidence type="ECO:0000313" key="3">
    <source>
        <dbReference type="Proteomes" id="UP000188342"/>
    </source>
</evidence>
<dbReference type="RefSeq" id="WP_256763203.1">
    <property type="nucleotide sequence ID" value="NZ_FUKQ01000032.1"/>
</dbReference>
<evidence type="ECO:0000313" key="2">
    <source>
        <dbReference type="EMBL" id="SJN32444.1"/>
    </source>
</evidence>
<evidence type="ECO:0008006" key="4">
    <source>
        <dbReference type="Google" id="ProtNLM"/>
    </source>
</evidence>
<proteinExistence type="predicted"/>
<keyword evidence="3" id="KW-1185">Reference proteome</keyword>
<dbReference type="EMBL" id="FUKQ01000032">
    <property type="protein sequence ID" value="SJN32444.1"/>
    <property type="molecule type" value="Genomic_DNA"/>
</dbReference>
<feature type="transmembrane region" description="Helical" evidence="1">
    <location>
        <begin position="117"/>
        <end position="140"/>
    </location>
</feature>
<gene>
    <name evidence="2" type="ORF">FM114_08095</name>
</gene>
<keyword evidence="1" id="KW-0472">Membrane</keyword>
<keyword evidence="1" id="KW-0812">Transmembrane</keyword>
<evidence type="ECO:0000256" key="1">
    <source>
        <dbReference type="SAM" id="Phobius"/>
    </source>
</evidence>
<dbReference type="PANTHER" id="PTHR36111">
    <property type="entry name" value="INNER MEMBRANE PROTEIN-RELATED"/>
    <property type="match status" value="1"/>
</dbReference>
<dbReference type="AlphaFoldDB" id="A0A1R4JKG7"/>
<feature type="transmembrane region" description="Helical" evidence="1">
    <location>
        <begin position="6"/>
        <end position="30"/>
    </location>
</feature>
<dbReference type="STRING" id="1255658.FM114_08095"/>
<dbReference type="Pfam" id="PF04474">
    <property type="entry name" value="DUF554"/>
    <property type="match status" value="1"/>
</dbReference>
<feature type="transmembrane region" description="Helical" evidence="1">
    <location>
        <begin position="160"/>
        <end position="183"/>
    </location>
</feature>
<sequence length="250" mass="25536">MNFLQHGFIGMGTAVNVVLIILGSLAGLALGGRLSQRTAATVTDVLSLVVLVIGALSIRPLVQEPLNAAVGNGAALVVILLALVIGSLIGSVLRLEERMDDLGRWVRSRVGAEGDHHFIDGFVTATLVFCVGPLAILGALSDGLGRGSEQLLVKGVLDGFAAVAFASSLGVGVMLSAVAVALYQGTLTLVGALLGDVLPAAQIDALTVAGGVVLMALSIRLMGLKPLRVADMLPALVCAPLFVWFVQLAS</sequence>
<feature type="transmembrane region" description="Helical" evidence="1">
    <location>
        <begin position="203"/>
        <end position="223"/>
    </location>
</feature>
<feature type="transmembrane region" description="Helical" evidence="1">
    <location>
        <begin position="42"/>
        <end position="62"/>
    </location>
</feature>
<keyword evidence="1" id="KW-1133">Transmembrane helix</keyword>
<feature type="transmembrane region" description="Helical" evidence="1">
    <location>
        <begin position="229"/>
        <end position="249"/>
    </location>
</feature>
<protein>
    <recommendedName>
        <fullName evidence="4">DUF554 domain-containing protein</fullName>
    </recommendedName>
</protein>
<organism evidence="2 3">
    <name type="scientific">Luteococcus japonicus LSP_Lj1</name>
    <dbReference type="NCBI Taxonomy" id="1255658"/>
    <lineage>
        <taxon>Bacteria</taxon>
        <taxon>Bacillati</taxon>
        <taxon>Actinomycetota</taxon>
        <taxon>Actinomycetes</taxon>
        <taxon>Propionibacteriales</taxon>
        <taxon>Propionibacteriaceae</taxon>
        <taxon>Luteococcus</taxon>
    </lineage>
</organism>
<feature type="transmembrane region" description="Helical" evidence="1">
    <location>
        <begin position="74"/>
        <end position="96"/>
    </location>
</feature>
<dbReference type="InterPro" id="IPR007563">
    <property type="entry name" value="DUF554"/>
</dbReference>
<name>A0A1R4JKG7_9ACTN</name>
<reference evidence="2 3" key="1">
    <citation type="submission" date="2017-02" db="EMBL/GenBank/DDBJ databases">
        <authorList>
            <person name="Peterson S.W."/>
        </authorList>
    </citation>
    <scope>NUCLEOTIDE SEQUENCE [LARGE SCALE GENOMIC DNA]</scope>
    <source>
        <strain evidence="2 3">LSP_Lj1</strain>
    </source>
</reference>